<dbReference type="InterPro" id="IPR044739">
    <property type="entry name" value="NRT1/PTR"/>
</dbReference>
<dbReference type="AlphaFoldDB" id="A0A8J5LQN9"/>
<feature type="transmembrane region" description="Helical" evidence="6">
    <location>
        <begin position="562"/>
        <end position="583"/>
    </location>
</feature>
<dbReference type="GO" id="GO:0042937">
    <property type="term" value="F:tripeptide transmembrane transporter activity"/>
    <property type="evidence" value="ECO:0007669"/>
    <property type="project" value="InterPro"/>
</dbReference>
<sequence length="695" mass="76124">MAAVCDDSGLEEYTKDGTVDLKGNPVLRSKRGGWTACSFVVVYEVFERMAYYGISSNLILYLTNKLHQGTVTASNNVTNWVGAVWLTPILGAYVADAHLGRYWTFIIASVIYLSVGEQVEDTVVKANLGVGVEEVVVLIATETVNATGGLVLRVHDDELGEGVIQGEDGFDGDENSLDGEGSGAEELLLGTKAGEQLRATDGALIEISQVCDTLAIASKQGMCLLTLSVSLSSLKPPPCGPNTADPSCSTDATPLHLGVFFCALYILAVGTGGTKPNISTIGADQFDEFHPRERTHKLSFFNWWMFSIFFGTLFANTVLVYIQDNVGWTLGYALPTLGLAISISVFVAGTPFYRHRIPAGSPFTKMARVIVAATRKCTVRLPSDPKELHELDLDAYAEPGKYRIDSTPTWRVLNKAAVKTGPTNPWALCTVTQVEETKQMLLMIPILITTFIPSTMYAQINTLFVKQGTTLDRHIGPDFKIPPASLAAFVTLSMLVSIVLYDRYFVPFMRRLTGNPRGISLLQRMGTGMAIHIVIMSVASLTERRRLAVARENGLVESGAGVPLTIFILLPQFVLMGVADAFLEVAKIEFFYDQAPEGMKSLGTSYAMTSLGVGNFLSSFLLSTVERITRQRGHGWILNNLNASHLDYYYAFFVVLDCLNFASFYVVSRYYVYRAETTHQEESMNDGVLHLNPKP</sequence>
<dbReference type="Pfam" id="PF00854">
    <property type="entry name" value="PTR2"/>
    <property type="match status" value="1"/>
</dbReference>
<dbReference type="SUPFAM" id="SSF103473">
    <property type="entry name" value="MFS general substrate transporter"/>
    <property type="match status" value="1"/>
</dbReference>
<feature type="transmembrane region" description="Helical" evidence="6">
    <location>
        <begin position="328"/>
        <end position="348"/>
    </location>
</feature>
<keyword evidence="5 6" id="KW-0472">Membrane</keyword>
<dbReference type="GO" id="GO:0016020">
    <property type="term" value="C:membrane"/>
    <property type="evidence" value="ECO:0007669"/>
    <property type="project" value="UniProtKB-SubCell"/>
</dbReference>
<keyword evidence="3 6" id="KW-0812">Transmembrane</keyword>
<feature type="transmembrane region" description="Helical" evidence="6">
    <location>
        <begin position="480"/>
        <end position="501"/>
    </location>
</feature>
<gene>
    <name evidence="7" type="ORF">ZIOFF_008256</name>
</gene>
<evidence type="ECO:0000313" key="8">
    <source>
        <dbReference type="Proteomes" id="UP000734854"/>
    </source>
</evidence>
<evidence type="ECO:0000256" key="5">
    <source>
        <dbReference type="ARBA" id="ARBA00023136"/>
    </source>
</evidence>
<feature type="transmembrane region" description="Helical" evidence="6">
    <location>
        <begin position="255"/>
        <end position="273"/>
    </location>
</feature>
<feature type="transmembrane region" description="Helical" evidence="6">
    <location>
        <begin position="648"/>
        <end position="667"/>
    </location>
</feature>
<dbReference type="Proteomes" id="UP000734854">
    <property type="component" value="Unassembled WGS sequence"/>
</dbReference>
<evidence type="ECO:0000256" key="6">
    <source>
        <dbReference type="SAM" id="Phobius"/>
    </source>
</evidence>
<dbReference type="GO" id="GO:0071916">
    <property type="term" value="F:dipeptide transmembrane transporter activity"/>
    <property type="evidence" value="ECO:0007669"/>
    <property type="project" value="InterPro"/>
</dbReference>
<dbReference type="InterPro" id="IPR000109">
    <property type="entry name" value="POT_fam"/>
</dbReference>
<protein>
    <submittedName>
        <fullName evidence="7">Uncharacterized protein</fullName>
    </submittedName>
</protein>
<comment type="subcellular location">
    <subcellularLocation>
        <location evidence="1">Membrane</location>
        <topology evidence="1">Multi-pass membrane protein</topology>
    </subcellularLocation>
</comment>
<keyword evidence="4 6" id="KW-1133">Transmembrane helix</keyword>
<dbReference type="Gene3D" id="1.20.1250.20">
    <property type="entry name" value="MFS general substrate transporter like domains"/>
    <property type="match status" value="2"/>
</dbReference>
<dbReference type="PANTHER" id="PTHR11654">
    <property type="entry name" value="OLIGOPEPTIDE TRANSPORTER-RELATED"/>
    <property type="match status" value="1"/>
</dbReference>
<dbReference type="EMBL" id="JACMSC010000002">
    <property type="protein sequence ID" value="KAG6534370.1"/>
    <property type="molecule type" value="Genomic_DNA"/>
</dbReference>
<keyword evidence="8" id="KW-1185">Reference proteome</keyword>
<evidence type="ECO:0000256" key="4">
    <source>
        <dbReference type="ARBA" id="ARBA00022989"/>
    </source>
</evidence>
<accession>A0A8J5LQN9</accession>
<name>A0A8J5LQN9_ZINOF</name>
<comment type="similarity">
    <text evidence="2">Belongs to the major facilitator superfamily. Proton-dependent oligopeptide transporter (POT/PTR) (TC 2.A.17) family.</text>
</comment>
<evidence type="ECO:0000313" key="7">
    <source>
        <dbReference type="EMBL" id="KAG6534370.1"/>
    </source>
</evidence>
<comment type="caution">
    <text evidence="7">The sequence shown here is derived from an EMBL/GenBank/DDBJ whole genome shotgun (WGS) entry which is preliminary data.</text>
</comment>
<reference evidence="7 8" key="1">
    <citation type="submission" date="2020-08" db="EMBL/GenBank/DDBJ databases">
        <title>Plant Genome Project.</title>
        <authorList>
            <person name="Zhang R.-G."/>
        </authorList>
    </citation>
    <scope>NUCLEOTIDE SEQUENCE [LARGE SCALE GENOMIC DNA]</scope>
    <source>
        <tissue evidence="7">Rhizome</tissue>
    </source>
</reference>
<proteinExistence type="inferred from homology"/>
<feature type="transmembrane region" description="Helical" evidence="6">
    <location>
        <begin position="440"/>
        <end position="460"/>
    </location>
</feature>
<dbReference type="InterPro" id="IPR036259">
    <property type="entry name" value="MFS_trans_sf"/>
</dbReference>
<evidence type="ECO:0000256" key="3">
    <source>
        <dbReference type="ARBA" id="ARBA00022692"/>
    </source>
</evidence>
<feature type="transmembrane region" description="Helical" evidence="6">
    <location>
        <begin position="300"/>
        <end position="322"/>
    </location>
</feature>
<dbReference type="CDD" id="cd17417">
    <property type="entry name" value="MFS_NPF5"/>
    <property type="match status" value="1"/>
</dbReference>
<organism evidence="7 8">
    <name type="scientific">Zingiber officinale</name>
    <name type="common">Ginger</name>
    <name type="synonym">Amomum zingiber</name>
    <dbReference type="NCBI Taxonomy" id="94328"/>
    <lineage>
        <taxon>Eukaryota</taxon>
        <taxon>Viridiplantae</taxon>
        <taxon>Streptophyta</taxon>
        <taxon>Embryophyta</taxon>
        <taxon>Tracheophyta</taxon>
        <taxon>Spermatophyta</taxon>
        <taxon>Magnoliopsida</taxon>
        <taxon>Liliopsida</taxon>
        <taxon>Zingiberales</taxon>
        <taxon>Zingiberaceae</taxon>
        <taxon>Zingiber</taxon>
    </lineage>
</organism>
<evidence type="ECO:0000256" key="1">
    <source>
        <dbReference type="ARBA" id="ARBA00004141"/>
    </source>
</evidence>
<evidence type="ECO:0000256" key="2">
    <source>
        <dbReference type="ARBA" id="ARBA00005982"/>
    </source>
</evidence>